<evidence type="ECO:0000256" key="2">
    <source>
        <dbReference type="SAM" id="SignalP"/>
    </source>
</evidence>
<feature type="chain" id="PRO_5020768110" evidence="2">
    <location>
        <begin position="24"/>
        <end position="115"/>
    </location>
</feature>
<feature type="compositionally biased region" description="Basic residues" evidence="1">
    <location>
        <begin position="48"/>
        <end position="82"/>
    </location>
</feature>
<protein>
    <submittedName>
        <fullName evidence="3">Uncharacterized protein</fullName>
    </submittedName>
</protein>
<gene>
    <name evidence="3" type="ORF">DFP85_11971</name>
</gene>
<sequence length="115" mass="13634">MKRLLLAASIAALALAMSLPALADRGRHHGYHGASSHHQAHDRYQDRGKHHRKHRHKAHRKHRHHAPRRVVEHHHRYSRPARHRDYRRYRDYRGHTDIPLVSVDGYPLVRIQVGH</sequence>
<name>A0A4R6ZGB6_9GAMM</name>
<comment type="caution">
    <text evidence="3">The sequence shown here is derived from an EMBL/GenBank/DDBJ whole genome shotgun (WGS) entry which is preliminary data.</text>
</comment>
<feature type="region of interest" description="Disordered" evidence="1">
    <location>
        <begin position="28"/>
        <end position="82"/>
    </location>
</feature>
<feature type="signal peptide" evidence="2">
    <location>
        <begin position="1"/>
        <end position="23"/>
    </location>
</feature>
<proteinExistence type="predicted"/>
<evidence type="ECO:0000313" key="3">
    <source>
        <dbReference type="EMBL" id="TDR51155.1"/>
    </source>
</evidence>
<dbReference type="RefSeq" id="WP_133637259.1">
    <property type="nucleotide sequence ID" value="NZ_SNZJ01000019.1"/>
</dbReference>
<evidence type="ECO:0000313" key="4">
    <source>
        <dbReference type="Proteomes" id="UP000295212"/>
    </source>
</evidence>
<keyword evidence="2" id="KW-0732">Signal</keyword>
<reference evidence="3 4" key="1">
    <citation type="submission" date="2019-03" db="EMBL/GenBank/DDBJ databases">
        <title>Genomic Encyclopedia of Type Strains, Phase III (KMG-III): the genomes of soil and plant-associated and newly described type strains.</title>
        <authorList>
            <person name="Whitman W."/>
        </authorList>
    </citation>
    <scope>NUCLEOTIDE SEQUENCE [LARGE SCALE GENOMIC DNA]</scope>
    <source>
        <strain evidence="3 4">CECT 5797</strain>
    </source>
</reference>
<evidence type="ECO:0000256" key="1">
    <source>
        <dbReference type="SAM" id="MobiDB-lite"/>
    </source>
</evidence>
<dbReference type="AlphaFoldDB" id="A0A4R6ZGB6"/>
<organism evidence="3 4">
    <name type="scientific">Halomonas ventosae</name>
    <dbReference type="NCBI Taxonomy" id="229007"/>
    <lineage>
        <taxon>Bacteria</taxon>
        <taxon>Pseudomonadati</taxon>
        <taxon>Pseudomonadota</taxon>
        <taxon>Gammaproteobacteria</taxon>
        <taxon>Oceanospirillales</taxon>
        <taxon>Halomonadaceae</taxon>
        <taxon>Halomonas</taxon>
    </lineage>
</organism>
<dbReference type="Proteomes" id="UP000295212">
    <property type="component" value="Unassembled WGS sequence"/>
</dbReference>
<dbReference type="EMBL" id="SNZJ01000019">
    <property type="protein sequence ID" value="TDR51155.1"/>
    <property type="molecule type" value="Genomic_DNA"/>
</dbReference>
<accession>A0A4R6ZGB6</accession>